<keyword evidence="2" id="KW-0460">Magnesium</keyword>
<evidence type="ECO:0000256" key="1">
    <source>
        <dbReference type="ARBA" id="ARBA00023239"/>
    </source>
</evidence>
<organism evidence="3 4">
    <name type="scientific">Nocardia terrae</name>
    <dbReference type="NCBI Taxonomy" id="2675851"/>
    <lineage>
        <taxon>Bacteria</taxon>
        <taxon>Bacillati</taxon>
        <taxon>Actinomycetota</taxon>
        <taxon>Actinomycetes</taxon>
        <taxon>Mycobacteriales</taxon>
        <taxon>Nocardiaceae</taxon>
        <taxon>Nocardia</taxon>
    </lineage>
</organism>
<dbReference type="EMBL" id="WRPP01000010">
    <property type="protein sequence ID" value="MVU82746.1"/>
    <property type="molecule type" value="Genomic_DNA"/>
</dbReference>
<accession>A0A7K1V857</accession>
<dbReference type="SFLD" id="SFLDS00005">
    <property type="entry name" value="Isoprenoid_Synthase_Type_I"/>
    <property type="match status" value="1"/>
</dbReference>
<evidence type="ECO:0000313" key="4">
    <source>
        <dbReference type="Proteomes" id="UP000466794"/>
    </source>
</evidence>
<dbReference type="SFLD" id="SFLDG01020">
    <property type="entry name" value="Terpene_Cyclase_Like_2"/>
    <property type="match status" value="1"/>
</dbReference>
<dbReference type="RefSeq" id="WP_157392318.1">
    <property type="nucleotide sequence ID" value="NZ_WRPP01000010.1"/>
</dbReference>
<dbReference type="Pfam" id="PF19086">
    <property type="entry name" value="Terpene_syn_C_2"/>
    <property type="match status" value="1"/>
</dbReference>
<comment type="cofactor">
    <cofactor evidence="2">
        <name>Mg(2+)</name>
        <dbReference type="ChEBI" id="CHEBI:18420"/>
    </cofactor>
</comment>
<dbReference type="GO" id="GO:0010333">
    <property type="term" value="F:terpene synthase activity"/>
    <property type="evidence" value="ECO:0007669"/>
    <property type="project" value="InterPro"/>
</dbReference>
<dbReference type="GO" id="GO:0046872">
    <property type="term" value="F:metal ion binding"/>
    <property type="evidence" value="ECO:0007669"/>
    <property type="project" value="UniProtKB-KW"/>
</dbReference>
<gene>
    <name evidence="3" type="ORF">GPX89_36620</name>
</gene>
<dbReference type="SUPFAM" id="SSF48576">
    <property type="entry name" value="Terpenoid synthases"/>
    <property type="match status" value="1"/>
</dbReference>
<dbReference type="PANTHER" id="PTHR35201">
    <property type="entry name" value="TERPENE SYNTHASE"/>
    <property type="match status" value="1"/>
</dbReference>
<dbReference type="Gene3D" id="1.10.600.10">
    <property type="entry name" value="Farnesyl Diphosphate Synthase"/>
    <property type="match status" value="1"/>
</dbReference>
<dbReference type="InterPro" id="IPR034686">
    <property type="entry name" value="Terpene_cyclase-like_2"/>
</dbReference>
<reference evidence="3 4" key="1">
    <citation type="submission" date="2019-12" db="EMBL/GenBank/DDBJ databases">
        <title>Nocardia sp. nov. ET3-3 isolated from soil.</title>
        <authorList>
            <person name="Kanchanasin P."/>
            <person name="Tanasupawat S."/>
            <person name="Yuki M."/>
            <person name="Kudo T."/>
        </authorList>
    </citation>
    <scope>NUCLEOTIDE SEQUENCE [LARGE SCALE GENOMIC DNA]</scope>
    <source>
        <strain evidence="3 4">ET3-3</strain>
    </source>
</reference>
<comment type="similarity">
    <text evidence="2">Belongs to the terpene synthase family.</text>
</comment>
<protein>
    <recommendedName>
        <fullName evidence="2">Terpene synthase</fullName>
        <ecNumber evidence="2">4.2.3.-</ecNumber>
    </recommendedName>
</protein>
<dbReference type="PANTHER" id="PTHR35201:SF4">
    <property type="entry name" value="BETA-PINACENE SYNTHASE-RELATED"/>
    <property type="match status" value="1"/>
</dbReference>
<proteinExistence type="inferred from homology"/>
<evidence type="ECO:0000313" key="3">
    <source>
        <dbReference type="EMBL" id="MVU82746.1"/>
    </source>
</evidence>
<keyword evidence="4" id="KW-1185">Reference proteome</keyword>
<name>A0A7K1V857_9NOCA</name>
<dbReference type="EC" id="4.2.3.-" evidence="2"/>
<sequence>MEAIEFFMPFDAAGLNPAEPVAEAGMWSWLEAHDLVPTELTRRRMERTRPARMYALWCPRAAAEELTLLSQYTAWAFIVDDQFDIEIPEPARCLDAITAIEAVLDGTATPSGVLAVAFADLWERLCRGRSTAWRESVRGEIRDWLWTYYTESVGRLSGNLPDLETYRAHRRDGVALFVFLDISERAEGVDLSAAVRHLPSMRSLREAAVEHMGLFNDVLSVASDEASGYLYNSVLLAQYHYGHSRARAQQLVNDMLSECVQRMIDAVQRLPTELNDAGITGGEYKDTLVTAQNYTDYVRANHDYHYQAARYTSAPAEALEHGLPLT</sequence>
<dbReference type="AlphaFoldDB" id="A0A7K1V857"/>
<comment type="caution">
    <text evidence="3">The sequence shown here is derived from an EMBL/GenBank/DDBJ whole genome shotgun (WGS) entry which is preliminary data.</text>
</comment>
<dbReference type="InterPro" id="IPR008949">
    <property type="entry name" value="Isoprenoid_synthase_dom_sf"/>
</dbReference>
<evidence type="ECO:0000256" key="2">
    <source>
        <dbReference type="RuleBase" id="RU366034"/>
    </source>
</evidence>
<keyword evidence="1 2" id="KW-0456">Lyase</keyword>
<keyword evidence="2" id="KW-0479">Metal-binding</keyword>
<dbReference type="Proteomes" id="UP000466794">
    <property type="component" value="Unassembled WGS sequence"/>
</dbReference>